<accession>A0A0S4QEH9</accession>
<organism evidence="1 2">
    <name type="scientific">Parafrankia irregularis</name>
    <dbReference type="NCBI Taxonomy" id="795642"/>
    <lineage>
        <taxon>Bacteria</taxon>
        <taxon>Bacillati</taxon>
        <taxon>Actinomycetota</taxon>
        <taxon>Actinomycetes</taxon>
        <taxon>Frankiales</taxon>
        <taxon>Frankiaceae</taxon>
        <taxon>Parafrankia</taxon>
    </lineage>
</organism>
<dbReference type="Proteomes" id="UP000198802">
    <property type="component" value="Unassembled WGS sequence"/>
</dbReference>
<dbReference type="Gene3D" id="2.50.20.20">
    <property type="match status" value="1"/>
</dbReference>
<sequence length="249" mass="25217">MGTDWPGPGQAGIGRAGIGGTGLGARRAAGRVVAVVAAMVLALAACGGEETNGLQDASAAEVGTRSVDALNSAGSVHVVGTAQDPSAEGSTRYDLVLSGSSARGTITSGSVVTEIVKVADDTYTKGSRAYYESIGEGDAADLLADKWVRLPAEDAEQYRLFTIEGFAMAIGEYVAALDGKVTTEDLAGRQAVAAGSAEGTRLWAANTGDPVPLRLDMLNGEQGRMEFSDYGTKVSITAPAGAVDLASLS</sequence>
<gene>
    <name evidence="1" type="ORF">Ga0074812_101361</name>
</gene>
<dbReference type="AlphaFoldDB" id="A0A0S4QEH9"/>
<name>A0A0S4QEH9_9ACTN</name>
<keyword evidence="2" id="KW-1185">Reference proteome</keyword>
<dbReference type="RefSeq" id="WP_242666023.1">
    <property type="nucleotide sequence ID" value="NZ_FAOZ01000001.1"/>
</dbReference>
<evidence type="ECO:0000313" key="2">
    <source>
        <dbReference type="Proteomes" id="UP000198802"/>
    </source>
</evidence>
<reference evidence="2" key="1">
    <citation type="submission" date="2015-11" db="EMBL/GenBank/DDBJ databases">
        <authorList>
            <person name="Varghese N."/>
        </authorList>
    </citation>
    <scope>NUCLEOTIDE SEQUENCE [LARGE SCALE GENOMIC DNA]</scope>
    <source>
        <strain evidence="2">DSM 45899</strain>
    </source>
</reference>
<proteinExistence type="predicted"/>
<evidence type="ECO:0000313" key="1">
    <source>
        <dbReference type="EMBL" id="CUU53863.1"/>
    </source>
</evidence>
<protein>
    <recommendedName>
        <fullName evidence="3">Lipoprotein LprG</fullName>
    </recommendedName>
</protein>
<dbReference type="EMBL" id="FAOZ01000001">
    <property type="protein sequence ID" value="CUU53863.1"/>
    <property type="molecule type" value="Genomic_DNA"/>
</dbReference>
<evidence type="ECO:0008006" key="3">
    <source>
        <dbReference type="Google" id="ProtNLM"/>
    </source>
</evidence>